<sequence>MCSLSGRFVIALGCGAFTFCVRLLFTGKGGNAEIRPTGILYGGPGLWRRSTSFNDSKQGRGSCRHSRPDPWIRFRASVAE</sequence>
<evidence type="ECO:0000256" key="1">
    <source>
        <dbReference type="SAM" id="Phobius"/>
    </source>
</evidence>
<keyword evidence="3" id="KW-1185">Reference proteome</keyword>
<dbReference type="EnsemblPlants" id="AET7Gv21228600.13">
    <property type="protein sequence ID" value="AET7Gv21228600.13"/>
    <property type="gene ID" value="AET7Gv21228600"/>
</dbReference>
<evidence type="ECO:0000313" key="3">
    <source>
        <dbReference type="Proteomes" id="UP000015105"/>
    </source>
</evidence>
<reference evidence="2" key="5">
    <citation type="journal article" date="2021" name="G3 (Bethesda)">
        <title>Aegilops tauschii genome assembly Aet v5.0 features greater sequence contiguity and improved annotation.</title>
        <authorList>
            <person name="Wang L."/>
            <person name="Zhu T."/>
            <person name="Rodriguez J.C."/>
            <person name="Deal K.R."/>
            <person name="Dubcovsky J."/>
            <person name="McGuire P.E."/>
            <person name="Lux T."/>
            <person name="Spannagl M."/>
            <person name="Mayer K.F.X."/>
            <person name="Baldrich P."/>
            <person name="Meyers B.C."/>
            <person name="Huo N."/>
            <person name="Gu Y.Q."/>
            <person name="Zhou H."/>
            <person name="Devos K.M."/>
            <person name="Bennetzen J.L."/>
            <person name="Unver T."/>
            <person name="Budak H."/>
            <person name="Gulick P.J."/>
            <person name="Galiba G."/>
            <person name="Kalapos B."/>
            <person name="Nelson D.R."/>
            <person name="Li P."/>
            <person name="You F.M."/>
            <person name="Luo M.C."/>
            <person name="Dvorak J."/>
        </authorList>
    </citation>
    <scope>NUCLEOTIDE SEQUENCE [LARGE SCALE GENOMIC DNA]</scope>
    <source>
        <strain evidence="2">cv. AL8/78</strain>
    </source>
</reference>
<dbReference type="Proteomes" id="UP000015105">
    <property type="component" value="Chromosome 7D"/>
</dbReference>
<dbReference type="EnsemblPlants" id="AET7Gv21228600.17">
    <property type="protein sequence ID" value="AET7Gv21228600.17"/>
    <property type="gene ID" value="AET7Gv21228600"/>
</dbReference>
<dbReference type="EnsemblPlants" id="AET7Gv21228600.3">
    <property type="protein sequence ID" value="AET7Gv21228600.3"/>
    <property type="gene ID" value="AET7Gv21228600"/>
</dbReference>
<organism evidence="2 3">
    <name type="scientific">Aegilops tauschii subsp. strangulata</name>
    <name type="common">Goatgrass</name>
    <dbReference type="NCBI Taxonomy" id="200361"/>
    <lineage>
        <taxon>Eukaryota</taxon>
        <taxon>Viridiplantae</taxon>
        <taxon>Streptophyta</taxon>
        <taxon>Embryophyta</taxon>
        <taxon>Tracheophyta</taxon>
        <taxon>Spermatophyta</taxon>
        <taxon>Magnoliopsida</taxon>
        <taxon>Liliopsida</taxon>
        <taxon>Poales</taxon>
        <taxon>Poaceae</taxon>
        <taxon>BOP clade</taxon>
        <taxon>Pooideae</taxon>
        <taxon>Triticodae</taxon>
        <taxon>Triticeae</taxon>
        <taxon>Triticinae</taxon>
        <taxon>Aegilops</taxon>
    </lineage>
</organism>
<protein>
    <submittedName>
        <fullName evidence="2">Uncharacterized protein</fullName>
    </submittedName>
</protein>
<keyword evidence="1" id="KW-1133">Transmembrane helix</keyword>
<keyword evidence="1" id="KW-0472">Membrane</keyword>
<feature type="transmembrane region" description="Helical" evidence="1">
    <location>
        <begin position="6"/>
        <end position="25"/>
    </location>
</feature>
<reference evidence="3" key="2">
    <citation type="journal article" date="2017" name="Nat. Plants">
        <title>The Aegilops tauschii genome reveals multiple impacts of transposons.</title>
        <authorList>
            <person name="Zhao G."/>
            <person name="Zou C."/>
            <person name="Li K."/>
            <person name="Wang K."/>
            <person name="Li T."/>
            <person name="Gao L."/>
            <person name="Zhang X."/>
            <person name="Wang H."/>
            <person name="Yang Z."/>
            <person name="Liu X."/>
            <person name="Jiang W."/>
            <person name="Mao L."/>
            <person name="Kong X."/>
            <person name="Jiao Y."/>
            <person name="Jia J."/>
        </authorList>
    </citation>
    <scope>NUCLEOTIDE SEQUENCE [LARGE SCALE GENOMIC DNA]</scope>
    <source>
        <strain evidence="3">cv. AL8/78</strain>
    </source>
</reference>
<reference evidence="2" key="4">
    <citation type="submission" date="2019-03" db="UniProtKB">
        <authorList>
            <consortium name="EnsemblPlants"/>
        </authorList>
    </citation>
    <scope>IDENTIFICATION</scope>
</reference>
<dbReference type="Gramene" id="AET7Gv21228600.3">
    <property type="protein sequence ID" value="AET7Gv21228600.3"/>
    <property type="gene ID" value="AET7Gv21228600"/>
</dbReference>
<name>A0A453T3W1_AEGTS</name>
<keyword evidence="1" id="KW-0812">Transmembrane</keyword>
<accession>A0A453T3W1</accession>
<dbReference type="AlphaFoldDB" id="A0A453T3W1"/>
<reference evidence="2" key="3">
    <citation type="journal article" date="2017" name="Nature">
        <title>Genome sequence of the progenitor of the wheat D genome Aegilops tauschii.</title>
        <authorList>
            <person name="Luo M.C."/>
            <person name="Gu Y.Q."/>
            <person name="Puiu D."/>
            <person name="Wang H."/>
            <person name="Twardziok S.O."/>
            <person name="Deal K.R."/>
            <person name="Huo N."/>
            <person name="Zhu T."/>
            <person name="Wang L."/>
            <person name="Wang Y."/>
            <person name="McGuire P.E."/>
            <person name="Liu S."/>
            <person name="Long H."/>
            <person name="Ramasamy R.K."/>
            <person name="Rodriguez J.C."/>
            <person name="Van S.L."/>
            <person name="Yuan L."/>
            <person name="Wang Z."/>
            <person name="Xia Z."/>
            <person name="Xiao L."/>
            <person name="Anderson O.D."/>
            <person name="Ouyang S."/>
            <person name="Liang Y."/>
            <person name="Zimin A.V."/>
            <person name="Pertea G."/>
            <person name="Qi P."/>
            <person name="Bennetzen J.L."/>
            <person name="Dai X."/>
            <person name="Dawson M.W."/>
            <person name="Muller H.G."/>
            <person name="Kugler K."/>
            <person name="Rivarola-Duarte L."/>
            <person name="Spannagl M."/>
            <person name="Mayer K.F.X."/>
            <person name="Lu F.H."/>
            <person name="Bevan M.W."/>
            <person name="Leroy P."/>
            <person name="Li P."/>
            <person name="You F.M."/>
            <person name="Sun Q."/>
            <person name="Liu Z."/>
            <person name="Lyons E."/>
            <person name="Wicker T."/>
            <person name="Salzberg S.L."/>
            <person name="Devos K.M."/>
            <person name="Dvorak J."/>
        </authorList>
    </citation>
    <scope>NUCLEOTIDE SEQUENCE [LARGE SCALE GENOMIC DNA]</scope>
    <source>
        <strain evidence="2">cv. AL8/78</strain>
    </source>
</reference>
<dbReference type="Gramene" id="AET7Gv21228600.17">
    <property type="protein sequence ID" value="AET7Gv21228600.17"/>
    <property type="gene ID" value="AET7Gv21228600"/>
</dbReference>
<proteinExistence type="predicted"/>
<dbReference type="Gramene" id="AET7Gv21228600.13">
    <property type="protein sequence ID" value="AET7Gv21228600.13"/>
    <property type="gene ID" value="AET7Gv21228600"/>
</dbReference>
<evidence type="ECO:0000313" key="2">
    <source>
        <dbReference type="EnsemblPlants" id="AET7Gv21228600.17"/>
    </source>
</evidence>
<reference evidence="3" key="1">
    <citation type="journal article" date="2014" name="Science">
        <title>Ancient hybridizations among the ancestral genomes of bread wheat.</title>
        <authorList>
            <consortium name="International Wheat Genome Sequencing Consortium,"/>
            <person name="Marcussen T."/>
            <person name="Sandve S.R."/>
            <person name="Heier L."/>
            <person name="Spannagl M."/>
            <person name="Pfeifer M."/>
            <person name="Jakobsen K.S."/>
            <person name="Wulff B.B."/>
            <person name="Steuernagel B."/>
            <person name="Mayer K.F."/>
            <person name="Olsen O.A."/>
        </authorList>
    </citation>
    <scope>NUCLEOTIDE SEQUENCE [LARGE SCALE GENOMIC DNA]</scope>
    <source>
        <strain evidence="3">cv. AL8/78</strain>
    </source>
</reference>